<proteinExistence type="predicted"/>
<evidence type="ECO:0008006" key="5">
    <source>
        <dbReference type="Google" id="ProtNLM"/>
    </source>
</evidence>
<protein>
    <recommendedName>
        <fullName evidence="5">SAF domain-containing protein</fullName>
    </recommendedName>
</protein>
<dbReference type="EMBL" id="UESZ01000001">
    <property type="protein sequence ID" value="SSA34810.1"/>
    <property type="molecule type" value="Genomic_DNA"/>
</dbReference>
<gene>
    <name evidence="3" type="ORF">SAMN04489750_2140</name>
</gene>
<organism evidence="3 4">
    <name type="scientific">Branchiibius hedensis</name>
    <dbReference type="NCBI Taxonomy" id="672460"/>
    <lineage>
        <taxon>Bacteria</taxon>
        <taxon>Bacillati</taxon>
        <taxon>Actinomycetota</taxon>
        <taxon>Actinomycetes</taxon>
        <taxon>Micrococcales</taxon>
        <taxon>Dermacoccaceae</taxon>
        <taxon>Branchiibius</taxon>
    </lineage>
</organism>
<dbReference type="RefSeq" id="WP_109685663.1">
    <property type="nucleotide sequence ID" value="NZ_QGDN01000001.1"/>
</dbReference>
<keyword evidence="4" id="KW-1185">Reference proteome</keyword>
<keyword evidence="2" id="KW-1133">Transmembrane helix</keyword>
<evidence type="ECO:0000313" key="3">
    <source>
        <dbReference type="EMBL" id="SSA34810.1"/>
    </source>
</evidence>
<keyword evidence="2" id="KW-0472">Membrane</keyword>
<sequence>MSLTPTRARAATTEDRDAALPTPRAGRLQRPSWRDGRLIAGILLVLLAMITGALTLQHFNHSVTVLQASHTLEPGDQLGTGDVTAVDVRLDSPQTYLSAIPTDGAGRVVREVREGELIPRTAIGDAAALQVRAIAVPVTGASAATLQRGSSVDVWVSERQSDATGTTSYKAPQRLLERVSVASVPSSGDGLSGATGDPAVQVMVPQDQVAALLAAMNSGGKVDLVPVSAGSAP</sequence>
<keyword evidence="2" id="KW-0812">Transmembrane</keyword>
<dbReference type="AlphaFoldDB" id="A0A2Y8ZQZ7"/>
<reference evidence="4" key="1">
    <citation type="submission" date="2016-10" db="EMBL/GenBank/DDBJ databases">
        <authorList>
            <person name="Varghese N."/>
            <person name="Submissions S."/>
        </authorList>
    </citation>
    <scope>NUCLEOTIDE SEQUENCE [LARGE SCALE GENOMIC DNA]</scope>
    <source>
        <strain evidence="4">DSM 22951</strain>
    </source>
</reference>
<dbReference type="OrthoDB" id="5192391at2"/>
<feature type="transmembrane region" description="Helical" evidence="2">
    <location>
        <begin position="38"/>
        <end position="59"/>
    </location>
</feature>
<accession>A0A2Y8ZQZ7</accession>
<feature type="region of interest" description="Disordered" evidence="1">
    <location>
        <begin position="1"/>
        <end position="28"/>
    </location>
</feature>
<evidence type="ECO:0000256" key="2">
    <source>
        <dbReference type="SAM" id="Phobius"/>
    </source>
</evidence>
<evidence type="ECO:0000256" key="1">
    <source>
        <dbReference type="SAM" id="MobiDB-lite"/>
    </source>
</evidence>
<name>A0A2Y8ZQZ7_9MICO</name>
<dbReference type="Proteomes" id="UP000250028">
    <property type="component" value="Unassembled WGS sequence"/>
</dbReference>
<evidence type="ECO:0000313" key="4">
    <source>
        <dbReference type="Proteomes" id="UP000250028"/>
    </source>
</evidence>
<feature type="compositionally biased region" description="Low complexity" evidence="1">
    <location>
        <begin position="1"/>
        <end position="11"/>
    </location>
</feature>